<dbReference type="EMBL" id="QXGE01000618">
    <property type="protein sequence ID" value="KAE9307547.1"/>
    <property type="molecule type" value="Genomic_DNA"/>
</dbReference>
<dbReference type="EMBL" id="QXGC01000614">
    <property type="protein sequence ID" value="KAE9227609.1"/>
    <property type="molecule type" value="Genomic_DNA"/>
</dbReference>
<evidence type="ECO:0000313" key="16">
    <source>
        <dbReference type="Proteomes" id="UP000441208"/>
    </source>
</evidence>
<evidence type="ECO:0000313" key="5">
    <source>
        <dbReference type="EMBL" id="KAE9143476.1"/>
    </source>
</evidence>
<dbReference type="Proteomes" id="UP000440732">
    <property type="component" value="Unassembled WGS sequence"/>
</dbReference>
<dbReference type="Proteomes" id="UP000440367">
    <property type="component" value="Unassembled WGS sequence"/>
</dbReference>
<dbReference type="Proteomes" id="UP000441208">
    <property type="component" value="Unassembled WGS sequence"/>
</dbReference>
<dbReference type="OrthoDB" id="10280017at2759"/>
<evidence type="ECO:0000313" key="11">
    <source>
        <dbReference type="Proteomes" id="UP000429523"/>
    </source>
</evidence>
<evidence type="ECO:0000313" key="7">
    <source>
        <dbReference type="EMBL" id="KAE9227609.1"/>
    </source>
</evidence>
<gene>
    <name evidence="9" type="ORF">PF001_g11566</name>
    <name evidence="8" type="ORF">PF002_g12398</name>
    <name evidence="7" type="ORF">PF004_g11312</name>
    <name evidence="6" type="ORF">PF005_g12072</name>
    <name evidence="5" type="ORF">PF006_g11494</name>
    <name evidence="4" type="ORF">PF007_g10639</name>
    <name evidence="10" type="ORF">PF008_g11574</name>
    <name evidence="1" type="ORF">PF009_g11679</name>
    <name evidence="3" type="ORF">PF010_g11653</name>
    <name evidence="2" type="ORF">PF011_g11153</name>
</gene>
<evidence type="ECO:0000313" key="1">
    <source>
        <dbReference type="EMBL" id="KAE8938437.1"/>
    </source>
</evidence>
<evidence type="ECO:0000313" key="14">
    <source>
        <dbReference type="Proteomes" id="UP000440367"/>
    </source>
</evidence>
<dbReference type="EMBL" id="QXGF01000558">
    <property type="protein sequence ID" value="KAE8938437.1"/>
    <property type="molecule type" value="Genomic_DNA"/>
</dbReference>
<dbReference type="EMBL" id="QXGB01000626">
    <property type="protein sequence ID" value="KAE9208792.1"/>
    <property type="molecule type" value="Genomic_DNA"/>
</dbReference>
<evidence type="ECO:0000313" key="18">
    <source>
        <dbReference type="Proteomes" id="UP000476176"/>
    </source>
</evidence>
<evidence type="ECO:0000313" key="3">
    <source>
        <dbReference type="EMBL" id="KAE9109140.1"/>
    </source>
</evidence>
<organism evidence="5 15">
    <name type="scientific">Phytophthora fragariae</name>
    <dbReference type="NCBI Taxonomy" id="53985"/>
    <lineage>
        <taxon>Eukaryota</taxon>
        <taxon>Sar</taxon>
        <taxon>Stramenopiles</taxon>
        <taxon>Oomycota</taxon>
        <taxon>Peronosporomycetes</taxon>
        <taxon>Peronosporales</taxon>
        <taxon>Peronosporaceae</taxon>
        <taxon>Phytophthora</taxon>
    </lineage>
</organism>
<dbReference type="EMBL" id="QXGD01000597">
    <property type="protein sequence ID" value="KAE9232375.1"/>
    <property type="molecule type" value="Genomic_DNA"/>
</dbReference>
<evidence type="ECO:0000313" key="4">
    <source>
        <dbReference type="EMBL" id="KAE9113704.1"/>
    </source>
</evidence>
<evidence type="ECO:0000313" key="9">
    <source>
        <dbReference type="EMBL" id="KAE9307547.1"/>
    </source>
</evidence>
<keyword evidence="12" id="KW-1185">Reference proteome</keyword>
<evidence type="ECO:0000313" key="15">
    <source>
        <dbReference type="Proteomes" id="UP000440732"/>
    </source>
</evidence>
<name>A0A6A3TW61_9STRA</name>
<dbReference type="Proteomes" id="UP000488956">
    <property type="component" value="Unassembled WGS sequence"/>
</dbReference>
<evidence type="ECO:0000313" key="17">
    <source>
        <dbReference type="Proteomes" id="UP000460718"/>
    </source>
</evidence>
<evidence type="ECO:0000313" key="13">
    <source>
        <dbReference type="Proteomes" id="UP000437068"/>
    </source>
</evidence>
<dbReference type="Proteomes" id="UP000429523">
    <property type="component" value="Unassembled WGS sequence"/>
</dbReference>
<dbReference type="EMBL" id="QXGA01000615">
    <property type="protein sequence ID" value="KAE9143476.1"/>
    <property type="molecule type" value="Genomic_DNA"/>
</dbReference>
<dbReference type="EMBL" id="QXFW01000611">
    <property type="protein sequence ID" value="KAE9007357.1"/>
    <property type="molecule type" value="Genomic_DNA"/>
</dbReference>
<protein>
    <submittedName>
        <fullName evidence="5">Uncharacterized protein</fullName>
    </submittedName>
</protein>
<comment type="caution">
    <text evidence="5">The sequence shown here is derived from an EMBL/GenBank/DDBJ whole genome shotgun (WGS) entry which is preliminary data.</text>
</comment>
<reference evidence="11 12" key="1">
    <citation type="submission" date="2018-08" db="EMBL/GenBank/DDBJ databases">
        <title>Genomic investigation of the strawberry pathogen Phytophthora fragariae indicates pathogenicity is determined by transcriptional variation in three key races.</title>
        <authorList>
            <person name="Adams T.M."/>
            <person name="Armitage A.D."/>
            <person name="Sobczyk M.K."/>
            <person name="Bates H.J."/>
            <person name="Dunwell J.M."/>
            <person name="Nellist C.F."/>
            <person name="Harrison R.J."/>
        </authorList>
    </citation>
    <scope>NUCLEOTIDE SEQUENCE [LARGE SCALE GENOMIC DNA]</scope>
    <source>
        <strain evidence="9 13">A4</strain>
        <strain evidence="8 14">BC-1</strain>
        <strain evidence="7 18">BC-23</strain>
        <strain evidence="6 12">NOV-27</strain>
        <strain evidence="5 15">NOV-5</strain>
        <strain evidence="4 16">NOV-71</strain>
        <strain evidence="10 19">NOV-77</strain>
        <strain evidence="1 11">NOV-9</strain>
        <strain evidence="3 20">ONT-3</strain>
        <strain evidence="2 17">SCRP245</strain>
    </source>
</reference>
<evidence type="ECO:0000313" key="20">
    <source>
        <dbReference type="Proteomes" id="UP000488956"/>
    </source>
</evidence>
<dbReference type="Proteomes" id="UP000486351">
    <property type="component" value="Unassembled WGS sequence"/>
</dbReference>
<dbReference type="EMBL" id="QXFY01000623">
    <property type="protein sequence ID" value="KAE9339437.1"/>
    <property type="molecule type" value="Genomic_DNA"/>
</dbReference>
<dbReference type="Proteomes" id="UP000433483">
    <property type="component" value="Unassembled WGS sequence"/>
</dbReference>
<evidence type="ECO:0000313" key="2">
    <source>
        <dbReference type="EMBL" id="KAE9007357.1"/>
    </source>
</evidence>
<evidence type="ECO:0000313" key="8">
    <source>
        <dbReference type="EMBL" id="KAE9232375.1"/>
    </source>
</evidence>
<accession>A0A6A3TW61</accession>
<dbReference type="Proteomes" id="UP000437068">
    <property type="component" value="Unassembled WGS sequence"/>
</dbReference>
<dbReference type="AlphaFoldDB" id="A0A6A3TW61"/>
<dbReference type="EMBL" id="QXFX01000625">
    <property type="protein sequence ID" value="KAE9109140.1"/>
    <property type="molecule type" value="Genomic_DNA"/>
</dbReference>
<sequence>MHFLPLSFASLGTDLCISSASASIFSVPPAMGPLFAELDAASPILCCLALQSSSAIAS</sequence>
<evidence type="ECO:0000313" key="10">
    <source>
        <dbReference type="EMBL" id="KAE9339437.1"/>
    </source>
</evidence>
<dbReference type="EMBL" id="QXFZ01000509">
    <property type="protein sequence ID" value="KAE9113704.1"/>
    <property type="molecule type" value="Genomic_DNA"/>
</dbReference>
<evidence type="ECO:0000313" key="6">
    <source>
        <dbReference type="EMBL" id="KAE9208792.1"/>
    </source>
</evidence>
<dbReference type="Proteomes" id="UP000460718">
    <property type="component" value="Unassembled WGS sequence"/>
</dbReference>
<evidence type="ECO:0000313" key="19">
    <source>
        <dbReference type="Proteomes" id="UP000486351"/>
    </source>
</evidence>
<proteinExistence type="predicted"/>
<evidence type="ECO:0000313" key="12">
    <source>
        <dbReference type="Proteomes" id="UP000433483"/>
    </source>
</evidence>
<dbReference type="Proteomes" id="UP000476176">
    <property type="component" value="Unassembled WGS sequence"/>
</dbReference>